<keyword evidence="1" id="KW-0732">Signal</keyword>
<gene>
    <name evidence="2" type="ORF">P170DRAFT_429045</name>
</gene>
<protein>
    <submittedName>
        <fullName evidence="2">Uncharacterized protein</fullName>
    </submittedName>
</protein>
<dbReference type="Proteomes" id="UP000234275">
    <property type="component" value="Unassembled WGS sequence"/>
</dbReference>
<evidence type="ECO:0000313" key="3">
    <source>
        <dbReference type="Proteomes" id="UP000234275"/>
    </source>
</evidence>
<name>A0A2I2FZ13_9EURO</name>
<evidence type="ECO:0000256" key="1">
    <source>
        <dbReference type="SAM" id="SignalP"/>
    </source>
</evidence>
<keyword evidence="3" id="KW-1185">Reference proteome</keyword>
<sequence length="220" mass="24342">MKSRLSLVLATSSLIWTAAIAGPKIRDCNDAEQKQCDAELCTRNKHDCDEYHSTRVSFCRRARQLCDGPVKTEEKICTLQDMGQPVRYVSTAGVCSIDDSVDLPKYGSGDETISFVVNLVRSSAVSQGHHDDLVQTLRFTCDHLSTHGASGYTEKVRNTEGLIHWGRGKAIYGMTHDRAVFDGLVKTAKQACAQEQRAFGLETIFESEKSKNALDPRSLI</sequence>
<accession>A0A2I2FZ13</accession>
<dbReference type="RefSeq" id="XP_024701170.1">
    <property type="nucleotide sequence ID" value="XM_024847872.1"/>
</dbReference>
<dbReference type="AlphaFoldDB" id="A0A2I2FZ13"/>
<reference evidence="2 3" key="1">
    <citation type="submission" date="2016-12" db="EMBL/GenBank/DDBJ databases">
        <title>The genomes of Aspergillus section Nigri reveals drivers in fungal speciation.</title>
        <authorList>
            <consortium name="DOE Joint Genome Institute"/>
            <person name="Vesth T.C."/>
            <person name="Nybo J."/>
            <person name="Theobald S."/>
            <person name="Brandl J."/>
            <person name="Frisvad J.C."/>
            <person name="Nielsen K.F."/>
            <person name="Lyhne E.K."/>
            <person name="Kogle M.E."/>
            <person name="Kuo A."/>
            <person name="Riley R."/>
            <person name="Clum A."/>
            <person name="Nolan M."/>
            <person name="Lipzen A."/>
            <person name="Salamov A."/>
            <person name="Henrissat B."/>
            <person name="Wiebenga A."/>
            <person name="De Vries R.P."/>
            <person name="Grigoriev I.V."/>
            <person name="Mortensen U.H."/>
            <person name="Andersen M.R."/>
            <person name="Baker S.E."/>
        </authorList>
    </citation>
    <scope>NUCLEOTIDE SEQUENCE [LARGE SCALE GENOMIC DNA]</scope>
    <source>
        <strain evidence="2 3">IBT 23096</strain>
    </source>
</reference>
<comment type="caution">
    <text evidence="2">The sequence shown here is derived from an EMBL/GenBank/DDBJ whole genome shotgun (WGS) entry which is preliminary data.</text>
</comment>
<dbReference type="VEuPathDB" id="FungiDB:P170DRAFT_429045"/>
<dbReference type="GeneID" id="36555571"/>
<feature type="signal peptide" evidence="1">
    <location>
        <begin position="1"/>
        <end position="21"/>
    </location>
</feature>
<evidence type="ECO:0000313" key="2">
    <source>
        <dbReference type="EMBL" id="PLB45868.1"/>
    </source>
</evidence>
<proteinExistence type="predicted"/>
<feature type="chain" id="PRO_5014150346" evidence="1">
    <location>
        <begin position="22"/>
        <end position="220"/>
    </location>
</feature>
<dbReference type="EMBL" id="MSFO01000007">
    <property type="protein sequence ID" value="PLB45868.1"/>
    <property type="molecule type" value="Genomic_DNA"/>
</dbReference>
<organism evidence="2 3">
    <name type="scientific">Aspergillus steynii IBT 23096</name>
    <dbReference type="NCBI Taxonomy" id="1392250"/>
    <lineage>
        <taxon>Eukaryota</taxon>
        <taxon>Fungi</taxon>
        <taxon>Dikarya</taxon>
        <taxon>Ascomycota</taxon>
        <taxon>Pezizomycotina</taxon>
        <taxon>Eurotiomycetes</taxon>
        <taxon>Eurotiomycetidae</taxon>
        <taxon>Eurotiales</taxon>
        <taxon>Aspergillaceae</taxon>
        <taxon>Aspergillus</taxon>
        <taxon>Aspergillus subgen. Circumdati</taxon>
    </lineage>
</organism>